<dbReference type="VEuPathDB" id="VectorBase:MDOMA2_016819"/>
<reference evidence="1" key="1">
    <citation type="submission" date="2020-05" db="UniProtKB">
        <authorList>
            <consortium name="EnsemblMetazoa"/>
        </authorList>
    </citation>
    <scope>IDENTIFICATION</scope>
    <source>
        <strain evidence="1">Aabys</strain>
    </source>
</reference>
<protein>
    <submittedName>
        <fullName evidence="1">Uncharacterized protein</fullName>
    </submittedName>
</protein>
<dbReference type="InterPro" id="IPR010512">
    <property type="entry name" value="DUF1091"/>
</dbReference>
<proteinExistence type="predicted"/>
<dbReference type="VEuPathDB" id="VectorBase:MDOA011792"/>
<dbReference type="PANTHER" id="PTHR20898:SF0">
    <property type="entry name" value="DAEDALUS ON 3-RELATED"/>
    <property type="match status" value="1"/>
</dbReference>
<dbReference type="EnsemblMetazoa" id="MDOA011792-RA">
    <property type="protein sequence ID" value="MDOA011792-PA"/>
    <property type="gene ID" value="MDOA011792"/>
</dbReference>
<name>A0A1I8N5M4_MUSDO</name>
<dbReference type="eggNOG" id="ENOG502TD5F">
    <property type="taxonomic scope" value="Eukaryota"/>
</dbReference>
<accession>A0A1I8N5M4</accession>
<evidence type="ECO:0000313" key="1">
    <source>
        <dbReference type="EnsemblMetazoa" id="MDOA011792-PA"/>
    </source>
</evidence>
<dbReference type="PANTHER" id="PTHR20898">
    <property type="entry name" value="DAEDALUS ON 3-RELATED-RELATED"/>
    <property type="match status" value="1"/>
</dbReference>
<dbReference type="AlphaFoldDB" id="A0A1I8N5M4"/>
<dbReference type="Pfam" id="PF06477">
    <property type="entry name" value="DUF1091"/>
    <property type="match status" value="2"/>
</dbReference>
<sequence length="364" mass="41597">MLKIKRIGFSLLLLLMVQNIYSLRPFRVIWLKANCTNMLPSYVTHFTCPIEKLSKNRGNYMDIQLRFSQDVGKVLLEIRVHMPGSNAKDMDLWKFRANGCAVPRNTSVSRNPMVTAMLRTLLQTGNFPDACPLKKDFNYSVNHFALNPDFFPGFTPDMNISATFDLYNGKLHLLSANHFALNPDFFPGFTPDMNISATFDLYNGKLHLLAAEVEAAIRDFDILFNYSNCTTMSHEYVKDFGCPLLAEPRNRGNYLTAYMTLSKDVHKMLLEFRIQVLTTTNATGFATDLLKFRIDGCHVDNYKAPNPIVESMLKKFRSSGNFNGCPLKANFNYTIKYFALNPDYFPPITPEMTFSAIMNMYSEK</sequence>
<organism evidence="1">
    <name type="scientific">Musca domestica</name>
    <name type="common">House fly</name>
    <dbReference type="NCBI Taxonomy" id="7370"/>
    <lineage>
        <taxon>Eukaryota</taxon>
        <taxon>Metazoa</taxon>
        <taxon>Ecdysozoa</taxon>
        <taxon>Arthropoda</taxon>
        <taxon>Hexapoda</taxon>
        <taxon>Insecta</taxon>
        <taxon>Pterygota</taxon>
        <taxon>Neoptera</taxon>
        <taxon>Endopterygota</taxon>
        <taxon>Diptera</taxon>
        <taxon>Brachycera</taxon>
        <taxon>Muscomorpha</taxon>
        <taxon>Muscoidea</taxon>
        <taxon>Muscidae</taxon>
        <taxon>Musca</taxon>
    </lineage>
</organism>
<dbReference type="SMART" id="SM00697">
    <property type="entry name" value="DM8"/>
    <property type="match status" value="2"/>
</dbReference>